<dbReference type="Proteomes" id="UP000466307">
    <property type="component" value="Unassembled WGS sequence"/>
</dbReference>
<dbReference type="RefSeq" id="WP_083533909.1">
    <property type="nucleotide sequence ID" value="NZ_JAADZU010000009.1"/>
</dbReference>
<comment type="subcellular location">
    <subcellularLocation>
        <location evidence="1">Cell membrane</location>
        <topology evidence="1">Multi-pass membrane protein</topology>
    </subcellularLocation>
</comment>
<dbReference type="SUPFAM" id="SSF161098">
    <property type="entry name" value="MetI-like"/>
    <property type="match status" value="1"/>
</dbReference>
<evidence type="ECO:0000256" key="6">
    <source>
        <dbReference type="ARBA" id="ARBA00023136"/>
    </source>
</evidence>
<dbReference type="PANTHER" id="PTHR30151:SF20">
    <property type="entry name" value="ABC TRANSPORTER PERMEASE PROTEIN HI_0355-RELATED"/>
    <property type="match status" value="1"/>
</dbReference>
<evidence type="ECO:0000256" key="5">
    <source>
        <dbReference type="ARBA" id="ARBA00022989"/>
    </source>
</evidence>
<accession>A0A7K3LKT7</accession>
<dbReference type="InterPro" id="IPR000515">
    <property type="entry name" value="MetI-like"/>
</dbReference>
<sequence>MLWRRTVRGRRIVRLSPVRRRSWVGRFAGGRWATGAVGIVGLIGLWWIAGALEWFSGTIPTPWAVLAAIGDRGIQFYIDNFSATIQLAFAGFLWGNGLAIVLAVAVILFPPVEGLATQLAIISYCTPIIAVAPIIQVAFAQVQTMIVFLAAISVFFTTMIGTLSGLRSPQKAGIDLVTVYGGGRFTQLWRVRSVAALPNTLAAIKIAAPAAVLGAVLGEFLAMPEKGAGPTMIIAQQAGDIPQVWAIALLCGVIAGIGYAIVAVVARFATRWSTGVAVLG</sequence>
<feature type="domain" description="ABC transmembrane type-1" evidence="8">
    <location>
        <begin position="95"/>
        <end position="267"/>
    </location>
</feature>
<comment type="caution">
    <text evidence="9">The sequence shown here is derived from an EMBL/GenBank/DDBJ whole genome shotgun (WGS) entry which is preliminary data.</text>
</comment>
<keyword evidence="2" id="KW-0813">Transport</keyword>
<evidence type="ECO:0000256" key="4">
    <source>
        <dbReference type="ARBA" id="ARBA00022692"/>
    </source>
</evidence>
<name>A0A7K3LKT7_9ACTN</name>
<evidence type="ECO:0000313" key="10">
    <source>
        <dbReference type="Proteomes" id="UP000466307"/>
    </source>
</evidence>
<dbReference type="Pfam" id="PF00528">
    <property type="entry name" value="BPD_transp_1"/>
    <property type="match status" value="1"/>
</dbReference>
<evidence type="ECO:0000256" key="3">
    <source>
        <dbReference type="ARBA" id="ARBA00022475"/>
    </source>
</evidence>
<dbReference type="EMBL" id="JAADZU010000009">
    <property type="protein sequence ID" value="NDK88850.1"/>
    <property type="molecule type" value="Genomic_DNA"/>
</dbReference>
<keyword evidence="5 7" id="KW-1133">Transmembrane helix</keyword>
<feature type="transmembrane region" description="Helical" evidence="7">
    <location>
        <begin position="29"/>
        <end position="49"/>
    </location>
</feature>
<keyword evidence="3" id="KW-1003">Cell membrane</keyword>
<dbReference type="InterPro" id="IPR035906">
    <property type="entry name" value="MetI-like_sf"/>
</dbReference>
<proteinExistence type="predicted"/>
<feature type="transmembrane region" description="Helical" evidence="7">
    <location>
        <begin position="87"/>
        <end position="109"/>
    </location>
</feature>
<keyword evidence="10" id="KW-1185">Reference proteome</keyword>
<dbReference type="PANTHER" id="PTHR30151">
    <property type="entry name" value="ALKANE SULFONATE ABC TRANSPORTER-RELATED, MEMBRANE SUBUNIT"/>
    <property type="match status" value="1"/>
</dbReference>
<feature type="transmembrane region" description="Helical" evidence="7">
    <location>
        <begin position="121"/>
        <end position="139"/>
    </location>
</feature>
<feature type="transmembrane region" description="Helical" evidence="7">
    <location>
        <begin position="145"/>
        <end position="166"/>
    </location>
</feature>
<dbReference type="GO" id="GO:0055085">
    <property type="term" value="P:transmembrane transport"/>
    <property type="evidence" value="ECO:0007669"/>
    <property type="project" value="InterPro"/>
</dbReference>
<feature type="transmembrane region" description="Helical" evidence="7">
    <location>
        <begin position="243"/>
        <end position="266"/>
    </location>
</feature>
<reference evidence="9 10" key="1">
    <citation type="submission" date="2020-01" db="EMBL/GenBank/DDBJ databases">
        <title>Investigation of new actinobacteria for the biodesulphurisation of diesel fuel.</title>
        <authorList>
            <person name="Athi Narayanan S.M."/>
        </authorList>
    </citation>
    <scope>NUCLEOTIDE SEQUENCE [LARGE SCALE GENOMIC DNA]</scope>
    <source>
        <strain evidence="9 10">213E</strain>
    </source>
</reference>
<keyword evidence="4 7" id="KW-0812">Transmembrane</keyword>
<dbReference type="GO" id="GO:0005886">
    <property type="term" value="C:plasma membrane"/>
    <property type="evidence" value="ECO:0007669"/>
    <property type="project" value="UniProtKB-SubCell"/>
</dbReference>
<evidence type="ECO:0000256" key="1">
    <source>
        <dbReference type="ARBA" id="ARBA00004651"/>
    </source>
</evidence>
<gene>
    <name evidence="9" type="ORF">GYA93_04550</name>
</gene>
<evidence type="ECO:0000256" key="2">
    <source>
        <dbReference type="ARBA" id="ARBA00022448"/>
    </source>
</evidence>
<evidence type="ECO:0000313" key="9">
    <source>
        <dbReference type="EMBL" id="NDK88850.1"/>
    </source>
</evidence>
<feature type="transmembrane region" description="Helical" evidence="7">
    <location>
        <begin position="202"/>
        <end position="223"/>
    </location>
</feature>
<organism evidence="9 10">
    <name type="scientific">Gordonia desulfuricans</name>
    <dbReference type="NCBI Taxonomy" id="89051"/>
    <lineage>
        <taxon>Bacteria</taxon>
        <taxon>Bacillati</taxon>
        <taxon>Actinomycetota</taxon>
        <taxon>Actinomycetes</taxon>
        <taxon>Mycobacteriales</taxon>
        <taxon>Gordoniaceae</taxon>
        <taxon>Gordonia</taxon>
    </lineage>
</organism>
<protein>
    <submittedName>
        <fullName evidence="9">ABC transporter permease subunit</fullName>
    </submittedName>
</protein>
<evidence type="ECO:0000256" key="7">
    <source>
        <dbReference type="SAM" id="Phobius"/>
    </source>
</evidence>
<keyword evidence="6 7" id="KW-0472">Membrane</keyword>
<dbReference type="AlphaFoldDB" id="A0A7K3LKT7"/>
<evidence type="ECO:0000259" key="8">
    <source>
        <dbReference type="Pfam" id="PF00528"/>
    </source>
</evidence>